<organism evidence="1 2">
    <name type="scientific">Russula ochroleuca</name>
    <dbReference type="NCBI Taxonomy" id="152965"/>
    <lineage>
        <taxon>Eukaryota</taxon>
        <taxon>Fungi</taxon>
        <taxon>Dikarya</taxon>
        <taxon>Basidiomycota</taxon>
        <taxon>Agaricomycotina</taxon>
        <taxon>Agaricomycetes</taxon>
        <taxon>Russulales</taxon>
        <taxon>Russulaceae</taxon>
        <taxon>Russula</taxon>
    </lineage>
</organism>
<protein>
    <submittedName>
        <fullName evidence="1">Uncharacterized protein</fullName>
    </submittedName>
</protein>
<dbReference type="AlphaFoldDB" id="A0A9P5MSS9"/>
<dbReference type="EMBL" id="WHVB01000013">
    <property type="protein sequence ID" value="KAF8477732.1"/>
    <property type="molecule type" value="Genomic_DNA"/>
</dbReference>
<dbReference type="OrthoDB" id="3258774at2759"/>
<comment type="caution">
    <text evidence="1">The sequence shown here is derived from an EMBL/GenBank/DDBJ whole genome shotgun (WGS) entry which is preliminary data.</text>
</comment>
<sequence length="374" mass="42888">MGRGPVHLLAPPIPHPEPDVPLLPHTEPYFDDLGSPYQSQAINLISICQTFVYTQEQTFHSYDELRSVPQVVNDALMSAAEAQMKTSNFVDEMINVVIDVLSEYERKCHSKKTVAKRMIIMAEAGRKYRFRGLPMAVDFLIHRSLVDDSPTTVKVILSQYSNLSEVLWMFSRFKDKKRRLSFEQNPHFYEALPSSPKTYGGEFRMNPIQTFQYEGISVLIDNPDRAGRVFLETAGKVRVFGNVWDVNDTIIFKGSWLFMGFPPSLTPCQTSGRLEGESVVGAAIEGIPNLWCFEERLLSLASESHPPLAPIWFRPSESLTVTATQITSAEGILIRDWRKPIRRMLQSRDVNIRITEKRSPKRDWRKPLRRMLHF</sequence>
<proteinExistence type="predicted"/>
<reference evidence="1" key="1">
    <citation type="submission" date="2019-10" db="EMBL/GenBank/DDBJ databases">
        <authorList>
            <consortium name="DOE Joint Genome Institute"/>
            <person name="Kuo A."/>
            <person name="Miyauchi S."/>
            <person name="Kiss E."/>
            <person name="Drula E."/>
            <person name="Kohler A."/>
            <person name="Sanchez-Garcia M."/>
            <person name="Andreopoulos B."/>
            <person name="Barry K.W."/>
            <person name="Bonito G."/>
            <person name="Buee M."/>
            <person name="Carver A."/>
            <person name="Chen C."/>
            <person name="Cichocki N."/>
            <person name="Clum A."/>
            <person name="Culley D."/>
            <person name="Crous P.W."/>
            <person name="Fauchery L."/>
            <person name="Girlanda M."/>
            <person name="Hayes R."/>
            <person name="Keri Z."/>
            <person name="LaButti K."/>
            <person name="Lipzen A."/>
            <person name="Lombard V."/>
            <person name="Magnuson J."/>
            <person name="Maillard F."/>
            <person name="Morin E."/>
            <person name="Murat C."/>
            <person name="Nolan M."/>
            <person name="Ohm R."/>
            <person name="Pangilinan J."/>
            <person name="Pereira M."/>
            <person name="Perotto S."/>
            <person name="Peter M."/>
            <person name="Riley R."/>
            <person name="Sitrit Y."/>
            <person name="Stielow B."/>
            <person name="Szollosi G."/>
            <person name="Zifcakova L."/>
            <person name="Stursova M."/>
            <person name="Spatafora J.W."/>
            <person name="Tedersoo L."/>
            <person name="Vaario L.-M."/>
            <person name="Yamada A."/>
            <person name="Yan M."/>
            <person name="Wang P."/>
            <person name="Xu J."/>
            <person name="Bruns T."/>
            <person name="Baldrian P."/>
            <person name="Vilgalys R."/>
            <person name="Henrissat B."/>
            <person name="Grigoriev I.V."/>
            <person name="Hibbett D."/>
            <person name="Nagy L.G."/>
            <person name="Martin F.M."/>
        </authorList>
    </citation>
    <scope>NUCLEOTIDE SEQUENCE</scope>
    <source>
        <strain evidence="1">Prilba</strain>
    </source>
</reference>
<accession>A0A9P5MSS9</accession>
<gene>
    <name evidence="1" type="ORF">DFH94DRAFT_755443</name>
</gene>
<dbReference type="Proteomes" id="UP000759537">
    <property type="component" value="Unassembled WGS sequence"/>
</dbReference>
<evidence type="ECO:0000313" key="2">
    <source>
        <dbReference type="Proteomes" id="UP000759537"/>
    </source>
</evidence>
<reference evidence="1" key="2">
    <citation type="journal article" date="2020" name="Nat. Commun.">
        <title>Large-scale genome sequencing of mycorrhizal fungi provides insights into the early evolution of symbiotic traits.</title>
        <authorList>
            <person name="Miyauchi S."/>
            <person name="Kiss E."/>
            <person name="Kuo A."/>
            <person name="Drula E."/>
            <person name="Kohler A."/>
            <person name="Sanchez-Garcia M."/>
            <person name="Morin E."/>
            <person name="Andreopoulos B."/>
            <person name="Barry K.W."/>
            <person name="Bonito G."/>
            <person name="Buee M."/>
            <person name="Carver A."/>
            <person name="Chen C."/>
            <person name="Cichocki N."/>
            <person name="Clum A."/>
            <person name="Culley D."/>
            <person name="Crous P.W."/>
            <person name="Fauchery L."/>
            <person name="Girlanda M."/>
            <person name="Hayes R.D."/>
            <person name="Keri Z."/>
            <person name="LaButti K."/>
            <person name="Lipzen A."/>
            <person name="Lombard V."/>
            <person name="Magnuson J."/>
            <person name="Maillard F."/>
            <person name="Murat C."/>
            <person name="Nolan M."/>
            <person name="Ohm R.A."/>
            <person name="Pangilinan J."/>
            <person name="Pereira M.F."/>
            <person name="Perotto S."/>
            <person name="Peter M."/>
            <person name="Pfister S."/>
            <person name="Riley R."/>
            <person name="Sitrit Y."/>
            <person name="Stielow J.B."/>
            <person name="Szollosi G."/>
            <person name="Zifcakova L."/>
            <person name="Stursova M."/>
            <person name="Spatafora J.W."/>
            <person name="Tedersoo L."/>
            <person name="Vaario L.M."/>
            <person name="Yamada A."/>
            <person name="Yan M."/>
            <person name="Wang P."/>
            <person name="Xu J."/>
            <person name="Bruns T."/>
            <person name="Baldrian P."/>
            <person name="Vilgalys R."/>
            <person name="Dunand C."/>
            <person name="Henrissat B."/>
            <person name="Grigoriev I.V."/>
            <person name="Hibbett D."/>
            <person name="Nagy L.G."/>
            <person name="Martin F.M."/>
        </authorList>
    </citation>
    <scope>NUCLEOTIDE SEQUENCE</scope>
    <source>
        <strain evidence="1">Prilba</strain>
    </source>
</reference>
<keyword evidence="2" id="KW-1185">Reference proteome</keyword>
<evidence type="ECO:0000313" key="1">
    <source>
        <dbReference type="EMBL" id="KAF8477732.1"/>
    </source>
</evidence>
<name>A0A9P5MSS9_9AGAM</name>